<name>A0A1F5EJZ8_9BACT</name>
<protein>
    <submittedName>
        <fullName evidence="3">Uncharacterized protein</fullName>
    </submittedName>
</protein>
<evidence type="ECO:0000313" key="4">
    <source>
        <dbReference type="Proteomes" id="UP000186029"/>
    </source>
</evidence>
<dbReference type="Proteomes" id="UP000186029">
    <property type="component" value="Unassembled WGS sequence"/>
</dbReference>
<dbReference type="STRING" id="1797580.A2Z61_00875"/>
<gene>
    <name evidence="3" type="ORF">A2Z61_00875</name>
</gene>
<evidence type="ECO:0000313" key="3">
    <source>
        <dbReference type="EMBL" id="OGD67516.1"/>
    </source>
</evidence>
<sequence length="253" mass="28851">MFVFLFSFSFTYAQQEDSSRVIPAGSAIIKEKIDIQKTRAVNTANNLQEKRLEAVENSQNKRENLKDRAENVRENLSDKKQNTQERVEVKRAAITKKLNEKARERINAYTERIVRRLNAAIERLEKLAWRLESRIEKLEERFKDRALDLSNAKKLLVGAREEINLAKTNISTLMGLVDETLNNTENPRKEFGKVQELIKNTVSTVKDAHRALVEAIKAVKAGINDTKPAPTGNDESKIETTSENLIDSDEEGQ</sequence>
<organism evidence="3 4">
    <name type="scientific">Candidatus Campbellbacteria bacterium RIFCSPLOWO2_02_35_12</name>
    <dbReference type="NCBI Taxonomy" id="1797580"/>
    <lineage>
        <taxon>Bacteria</taxon>
        <taxon>Candidatus Campbelliibacteriota</taxon>
    </lineage>
</organism>
<comment type="caution">
    <text evidence="3">The sequence shown here is derived from an EMBL/GenBank/DDBJ whole genome shotgun (WGS) entry which is preliminary data.</text>
</comment>
<evidence type="ECO:0000256" key="2">
    <source>
        <dbReference type="SAM" id="MobiDB-lite"/>
    </source>
</evidence>
<dbReference type="AlphaFoldDB" id="A0A1F5EJZ8"/>
<reference evidence="3 4" key="1">
    <citation type="journal article" date="2016" name="Nat. Commun.">
        <title>Thousands of microbial genomes shed light on interconnected biogeochemical processes in an aquifer system.</title>
        <authorList>
            <person name="Anantharaman K."/>
            <person name="Brown C.T."/>
            <person name="Hug L.A."/>
            <person name="Sharon I."/>
            <person name="Castelle C.J."/>
            <person name="Probst A.J."/>
            <person name="Thomas B.C."/>
            <person name="Singh A."/>
            <person name="Wilkins M.J."/>
            <person name="Karaoz U."/>
            <person name="Brodie E.L."/>
            <person name="Williams K.H."/>
            <person name="Hubbard S.S."/>
            <person name="Banfield J.F."/>
        </authorList>
    </citation>
    <scope>NUCLEOTIDE SEQUENCE [LARGE SCALE GENOMIC DNA]</scope>
</reference>
<dbReference type="EMBL" id="MFAC01000008">
    <property type="protein sequence ID" value="OGD67516.1"/>
    <property type="molecule type" value="Genomic_DNA"/>
</dbReference>
<proteinExistence type="predicted"/>
<accession>A0A1F5EJZ8</accession>
<feature type="region of interest" description="Disordered" evidence="2">
    <location>
        <begin position="222"/>
        <end position="253"/>
    </location>
</feature>
<feature type="coiled-coil region" evidence="1">
    <location>
        <begin position="44"/>
        <end position="169"/>
    </location>
</feature>
<keyword evidence="1" id="KW-0175">Coiled coil</keyword>
<evidence type="ECO:0000256" key="1">
    <source>
        <dbReference type="SAM" id="Coils"/>
    </source>
</evidence>